<accession>A0ACC2H7F2</accession>
<organism evidence="1 2">
    <name type="scientific">Dallia pectoralis</name>
    <name type="common">Alaska blackfish</name>
    <dbReference type="NCBI Taxonomy" id="75939"/>
    <lineage>
        <taxon>Eukaryota</taxon>
        <taxon>Metazoa</taxon>
        <taxon>Chordata</taxon>
        <taxon>Craniata</taxon>
        <taxon>Vertebrata</taxon>
        <taxon>Euteleostomi</taxon>
        <taxon>Actinopterygii</taxon>
        <taxon>Neopterygii</taxon>
        <taxon>Teleostei</taxon>
        <taxon>Protacanthopterygii</taxon>
        <taxon>Esociformes</taxon>
        <taxon>Umbridae</taxon>
        <taxon>Dallia</taxon>
    </lineage>
</organism>
<proteinExistence type="predicted"/>
<reference evidence="1" key="1">
    <citation type="submission" date="2021-05" db="EMBL/GenBank/DDBJ databases">
        <authorList>
            <person name="Pan Q."/>
            <person name="Jouanno E."/>
            <person name="Zahm M."/>
            <person name="Klopp C."/>
            <person name="Cabau C."/>
            <person name="Louis A."/>
            <person name="Berthelot C."/>
            <person name="Parey E."/>
            <person name="Roest Crollius H."/>
            <person name="Montfort J."/>
            <person name="Robinson-Rechavi M."/>
            <person name="Bouchez O."/>
            <person name="Lampietro C."/>
            <person name="Lopez Roques C."/>
            <person name="Donnadieu C."/>
            <person name="Postlethwait J."/>
            <person name="Bobe J."/>
            <person name="Dillon D."/>
            <person name="Chandos A."/>
            <person name="von Hippel F."/>
            <person name="Guiguen Y."/>
        </authorList>
    </citation>
    <scope>NUCLEOTIDE SEQUENCE</scope>
    <source>
        <strain evidence="1">YG-Jan2019</strain>
    </source>
</reference>
<evidence type="ECO:0000313" key="2">
    <source>
        <dbReference type="Proteomes" id="UP001157502"/>
    </source>
</evidence>
<evidence type="ECO:0000313" key="1">
    <source>
        <dbReference type="EMBL" id="KAJ8011685.1"/>
    </source>
</evidence>
<gene>
    <name evidence="1" type="ORF">DPEC_G00060810</name>
</gene>
<dbReference type="EMBL" id="CM055732">
    <property type="protein sequence ID" value="KAJ8011685.1"/>
    <property type="molecule type" value="Genomic_DNA"/>
</dbReference>
<dbReference type="Proteomes" id="UP001157502">
    <property type="component" value="Chromosome 5"/>
</dbReference>
<comment type="caution">
    <text evidence="1">The sequence shown here is derived from an EMBL/GenBank/DDBJ whole genome shotgun (WGS) entry which is preliminary data.</text>
</comment>
<name>A0ACC2H7F2_DALPE</name>
<sequence length="96" mass="11002">MYLLTGKLVLQIWVKGPKCLPQLPFASFEALSHKPPQCHQERVGVNTKLDTELLSRLKYRGECKRHRLPLEDVKLLSHCSKGQGFWLTGEFQLLGD</sequence>
<keyword evidence="2" id="KW-1185">Reference proteome</keyword>
<protein>
    <submittedName>
        <fullName evidence="1">Uncharacterized protein</fullName>
    </submittedName>
</protein>